<keyword evidence="3" id="KW-1185">Reference proteome</keyword>
<dbReference type="EMBL" id="CP042435">
    <property type="protein sequence ID" value="QEC68204.1"/>
    <property type="molecule type" value="Genomic_DNA"/>
</dbReference>
<evidence type="ECO:0000259" key="1">
    <source>
        <dbReference type="PROSITE" id="PS51186"/>
    </source>
</evidence>
<dbReference type="Proteomes" id="UP000321533">
    <property type="component" value="Chromosome"/>
</dbReference>
<dbReference type="GO" id="GO:0008999">
    <property type="term" value="F:protein-N-terminal-alanine acetyltransferase activity"/>
    <property type="evidence" value="ECO:0007669"/>
    <property type="project" value="TreeGrafter"/>
</dbReference>
<dbReference type="PANTHER" id="PTHR43617">
    <property type="entry name" value="L-AMINO ACID N-ACETYLTRANSFERASE"/>
    <property type="match status" value="1"/>
</dbReference>
<dbReference type="Pfam" id="PF00583">
    <property type="entry name" value="Acetyltransf_1"/>
    <property type="match status" value="1"/>
</dbReference>
<dbReference type="Gene3D" id="3.40.630.30">
    <property type="match status" value="1"/>
</dbReference>
<dbReference type="AlphaFoldDB" id="A0A5B8V9U8"/>
<keyword evidence="2" id="KW-0808">Transferase</keyword>
<dbReference type="OrthoDB" id="5319888at2"/>
<protein>
    <submittedName>
        <fullName evidence="2">GNAT family N-acetyltransferase</fullName>
    </submittedName>
</protein>
<dbReference type="InterPro" id="IPR050276">
    <property type="entry name" value="MshD_Acetyltransferase"/>
</dbReference>
<gene>
    <name evidence="2" type="ORF">FRZ67_13160</name>
</gene>
<accession>A0A5B8V9U8</accession>
<proteinExistence type="predicted"/>
<dbReference type="SUPFAM" id="SSF55729">
    <property type="entry name" value="Acyl-CoA N-acyltransferases (Nat)"/>
    <property type="match status" value="1"/>
</dbReference>
<dbReference type="InterPro" id="IPR000182">
    <property type="entry name" value="GNAT_dom"/>
</dbReference>
<dbReference type="PANTHER" id="PTHR43617:SF20">
    <property type="entry name" value="N-ALPHA-ACETYLTRANSFERASE RIMI"/>
    <property type="match status" value="1"/>
</dbReference>
<reference evidence="2 3" key="1">
    <citation type="journal article" date="2016" name="Int. J. Syst. Evol. Microbiol.">
        <title>Panacibacter ginsenosidivorans gen. nov., sp. nov., with ginsenoside converting activity isolated from soil of a ginseng field.</title>
        <authorList>
            <person name="Siddiqi M.Z."/>
            <person name="Muhammad Shafi S."/>
            <person name="Choi K.D."/>
            <person name="Im W.T."/>
        </authorList>
    </citation>
    <scope>NUCLEOTIDE SEQUENCE [LARGE SCALE GENOMIC DNA]</scope>
    <source>
        <strain evidence="2 3">Gsoil1550</strain>
    </source>
</reference>
<dbReference type="KEGG" id="pgin:FRZ67_13160"/>
<name>A0A5B8V9U8_9BACT</name>
<sequence>MFKLIPLAHRNSHIAYLGGLAIDPAFAGKGYGCAMLNEILAYAKQQRFLRVELSVATINEKAVHLYEKAGFVKEGIFRKFTHLKSENRFLDEVIMAWLDA</sequence>
<dbReference type="CDD" id="cd04301">
    <property type="entry name" value="NAT_SF"/>
    <property type="match status" value="1"/>
</dbReference>
<evidence type="ECO:0000313" key="2">
    <source>
        <dbReference type="EMBL" id="QEC68204.1"/>
    </source>
</evidence>
<dbReference type="PROSITE" id="PS51186">
    <property type="entry name" value="GNAT"/>
    <property type="match status" value="1"/>
</dbReference>
<feature type="domain" description="N-acetyltransferase" evidence="1">
    <location>
        <begin position="1"/>
        <end position="100"/>
    </location>
</feature>
<evidence type="ECO:0000313" key="3">
    <source>
        <dbReference type="Proteomes" id="UP000321533"/>
    </source>
</evidence>
<organism evidence="2 3">
    <name type="scientific">Panacibacter ginsenosidivorans</name>
    <dbReference type="NCBI Taxonomy" id="1813871"/>
    <lineage>
        <taxon>Bacteria</taxon>
        <taxon>Pseudomonadati</taxon>
        <taxon>Bacteroidota</taxon>
        <taxon>Chitinophagia</taxon>
        <taxon>Chitinophagales</taxon>
        <taxon>Chitinophagaceae</taxon>
        <taxon>Panacibacter</taxon>
    </lineage>
</organism>
<dbReference type="InterPro" id="IPR016181">
    <property type="entry name" value="Acyl_CoA_acyltransferase"/>
</dbReference>